<dbReference type="PANTHER" id="PTHR13748:SF31">
    <property type="entry name" value="ZINC-REGULATED GTPASE METALLOPROTEIN ACTIVATOR 1A-RELATED"/>
    <property type="match status" value="1"/>
</dbReference>
<dbReference type="InterPro" id="IPR003495">
    <property type="entry name" value="CobW/HypB/UreG_nucleotide-bd"/>
</dbReference>
<dbReference type="InterPro" id="IPR036627">
    <property type="entry name" value="CobW-likC_sf"/>
</dbReference>
<evidence type="ECO:0000256" key="6">
    <source>
        <dbReference type="ARBA" id="ARBA00034320"/>
    </source>
</evidence>
<name>A0A9N9EQX9_FUNMO</name>
<dbReference type="EMBL" id="CAJVPP010007674">
    <property type="protein sequence ID" value="CAG8690775.1"/>
    <property type="molecule type" value="Genomic_DNA"/>
</dbReference>
<reference evidence="10" key="1">
    <citation type="submission" date="2021-06" db="EMBL/GenBank/DDBJ databases">
        <authorList>
            <person name="Kallberg Y."/>
            <person name="Tangrot J."/>
            <person name="Rosling A."/>
        </authorList>
    </citation>
    <scope>NUCLEOTIDE SEQUENCE</scope>
    <source>
        <strain evidence="10">87-6 pot B 2015</strain>
    </source>
</reference>
<dbReference type="GO" id="GO:0005525">
    <property type="term" value="F:GTP binding"/>
    <property type="evidence" value="ECO:0007669"/>
    <property type="project" value="UniProtKB-KW"/>
</dbReference>
<dbReference type="InterPro" id="IPR051316">
    <property type="entry name" value="Zinc-reg_GTPase_activator"/>
</dbReference>
<evidence type="ECO:0000256" key="3">
    <source>
        <dbReference type="ARBA" id="ARBA00022833"/>
    </source>
</evidence>
<dbReference type="GO" id="GO:0005737">
    <property type="term" value="C:cytoplasm"/>
    <property type="evidence" value="ECO:0007669"/>
    <property type="project" value="TreeGrafter"/>
</dbReference>
<comment type="catalytic activity">
    <reaction evidence="7">
        <text>GTP + H2O = GDP + phosphate + H(+)</text>
        <dbReference type="Rhea" id="RHEA:19669"/>
        <dbReference type="ChEBI" id="CHEBI:15377"/>
        <dbReference type="ChEBI" id="CHEBI:15378"/>
        <dbReference type="ChEBI" id="CHEBI:37565"/>
        <dbReference type="ChEBI" id="CHEBI:43474"/>
        <dbReference type="ChEBI" id="CHEBI:58189"/>
    </reaction>
    <physiologicalReaction direction="left-to-right" evidence="7">
        <dbReference type="Rhea" id="RHEA:19670"/>
    </physiologicalReaction>
</comment>
<dbReference type="Pfam" id="PF02492">
    <property type="entry name" value="cobW"/>
    <property type="match status" value="1"/>
</dbReference>
<dbReference type="Gene3D" id="3.30.1220.10">
    <property type="entry name" value="CobW-like, C-terminal domain"/>
    <property type="match status" value="1"/>
</dbReference>
<dbReference type="InterPro" id="IPR011629">
    <property type="entry name" value="CobW-like_C"/>
</dbReference>
<proteinExistence type="inferred from homology"/>
<keyword evidence="4" id="KW-0342">GTP-binding</keyword>
<dbReference type="CDD" id="cd03112">
    <property type="entry name" value="CobW-like"/>
    <property type="match status" value="1"/>
</dbReference>
<evidence type="ECO:0000256" key="1">
    <source>
        <dbReference type="ARBA" id="ARBA00022741"/>
    </source>
</evidence>
<organism evidence="10 11">
    <name type="scientific">Funneliformis mosseae</name>
    <name type="common">Endomycorrhizal fungus</name>
    <name type="synonym">Glomus mosseae</name>
    <dbReference type="NCBI Taxonomy" id="27381"/>
    <lineage>
        <taxon>Eukaryota</taxon>
        <taxon>Fungi</taxon>
        <taxon>Fungi incertae sedis</taxon>
        <taxon>Mucoromycota</taxon>
        <taxon>Glomeromycotina</taxon>
        <taxon>Glomeromycetes</taxon>
        <taxon>Glomerales</taxon>
        <taxon>Glomeraceae</taxon>
        <taxon>Funneliformis</taxon>
    </lineage>
</organism>
<dbReference type="PANTHER" id="PTHR13748">
    <property type="entry name" value="COBW-RELATED"/>
    <property type="match status" value="1"/>
</dbReference>
<dbReference type="Pfam" id="PF07683">
    <property type="entry name" value="CobW_C"/>
    <property type="match status" value="1"/>
</dbReference>
<dbReference type="SUPFAM" id="SSF90002">
    <property type="entry name" value="Hypothetical protein YjiA, C-terminal domain"/>
    <property type="match status" value="1"/>
</dbReference>
<dbReference type="GO" id="GO:0016787">
    <property type="term" value="F:hydrolase activity"/>
    <property type="evidence" value="ECO:0007669"/>
    <property type="project" value="UniProtKB-KW"/>
</dbReference>
<keyword evidence="3" id="KW-0862">Zinc</keyword>
<evidence type="ECO:0000259" key="8">
    <source>
        <dbReference type="Pfam" id="PF02492"/>
    </source>
</evidence>
<evidence type="ECO:0000256" key="5">
    <source>
        <dbReference type="ARBA" id="ARBA00023186"/>
    </source>
</evidence>
<accession>A0A9N9EQX9</accession>
<dbReference type="AlphaFoldDB" id="A0A9N9EQX9"/>
<evidence type="ECO:0000256" key="2">
    <source>
        <dbReference type="ARBA" id="ARBA00022801"/>
    </source>
</evidence>
<evidence type="ECO:0000313" key="10">
    <source>
        <dbReference type="EMBL" id="CAG8690775.1"/>
    </source>
</evidence>
<protein>
    <submittedName>
        <fullName evidence="10">2259_t:CDS:1</fullName>
    </submittedName>
</protein>
<dbReference type="Gene3D" id="3.40.50.300">
    <property type="entry name" value="P-loop containing nucleotide triphosphate hydrolases"/>
    <property type="match status" value="1"/>
</dbReference>
<dbReference type="InterPro" id="IPR027417">
    <property type="entry name" value="P-loop_NTPase"/>
</dbReference>
<keyword evidence="1" id="KW-0547">Nucleotide-binding</keyword>
<evidence type="ECO:0000256" key="4">
    <source>
        <dbReference type="ARBA" id="ARBA00023134"/>
    </source>
</evidence>
<comment type="similarity">
    <text evidence="6">Belongs to the SIMIBI class G3E GTPase family. ZNG1 subfamily.</text>
</comment>
<dbReference type="Proteomes" id="UP000789375">
    <property type="component" value="Unassembled WGS sequence"/>
</dbReference>
<feature type="domain" description="CobW/HypB/UreG nucleotide-binding" evidence="8">
    <location>
        <begin position="38"/>
        <end position="225"/>
    </location>
</feature>
<gene>
    <name evidence="10" type="ORF">FMOSSE_LOCUS13337</name>
</gene>
<keyword evidence="5" id="KW-0143">Chaperone</keyword>
<evidence type="ECO:0000256" key="7">
    <source>
        <dbReference type="ARBA" id="ARBA00049117"/>
    </source>
</evidence>
<sequence>MEGLDSEIPDLVEVIPETSNANPVHENKDNKTLEAKVPITIVTGFLGSGKTTLLNYILTEQHGKRMAVILNEFGESSGIEKSLTINQGDDLYEEWLELKNGCLCCSVKDNGVKAIENLMQKRGKFDYILLETTGLADPGPIASMFWLDDELGSDLYLDGIITLVDAKYIQQYLSEKKKDGSINEAIRQVAIADRIIINKTDLVTPSTLDIVQEQIRLINSAANILRTEKSKVPLDFILDIHAFDFKQVTALSSESKILKSVTESHQIEDVKTICLSEFPVTNIDISKIERWIQYLLWEKTIPMITSSDTIVILRLKGILTPSEGSDSRIVIQGVQELYDLQQTHPSFNNNEMVKDKLVLIGKNLDHQKLELSLWNWMNWS</sequence>
<evidence type="ECO:0000259" key="9">
    <source>
        <dbReference type="Pfam" id="PF07683"/>
    </source>
</evidence>
<keyword evidence="2" id="KW-0378">Hydrolase</keyword>
<dbReference type="SUPFAM" id="SSF52540">
    <property type="entry name" value="P-loop containing nucleoside triphosphate hydrolases"/>
    <property type="match status" value="1"/>
</dbReference>
<keyword evidence="11" id="KW-1185">Reference proteome</keyword>
<evidence type="ECO:0000313" key="11">
    <source>
        <dbReference type="Proteomes" id="UP000789375"/>
    </source>
</evidence>
<feature type="domain" description="CobW C-terminal" evidence="9">
    <location>
        <begin position="284"/>
        <end position="372"/>
    </location>
</feature>
<comment type="caution">
    <text evidence="10">The sequence shown here is derived from an EMBL/GenBank/DDBJ whole genome shotgun (WGS) entry which is preliminary data.</text>
</comment>